<dbReference type="Proteomes" id="UP000790709">
    <property type="component" value="Unassembled WGS sequence"/>
</dbReference>
<evidence type="ECO:0000313" key="1">
    <source>
        <dbReference type="EMBL" id="KAH7919302.1"/>
    </source>
</evidence>
<keyword evidence="2" id="KW-1185">Reference proteome</keyword>
<evidence type="ECO:0000313" key="2">
    <source>
        <dbReference type="Proteomes" id="UP000790709"/>
    </source>
</evidence>
<gene>
    <name evidence="1" type="ORF">BV22DRAFT_868253</name>
</gene>
<protein>
    <submittedName>
        <fullName evidence="1">Uncharacterized protein</fullName>
    </submittedName>
</protein>
<organism evidence="1 2">
    <name type="scientific">Leucogyrophana mollusca</name>
    <dbReference type="NCBI Taxonomy" id="85980"/>
    <lineage>
        <taxon>Eukaryota</taxon>
        <taxon>Fungi</taxon>
        <taxon>Dikarya</taxon>
        <taxon>Basidiomycota</taxon>
        <taxon>Agaricomycotina</taxon>
        <taxon>Agaricomycetes</taxon>
        <taxon>Agaricomycetidae</taxon>
        <taxon>Boletales</taxon>
        <taxon>Boletales incertae sedis</taxon>
        <taxon>Leucogyrophana</taxon>
    </lineage>
</organism>
<proteinExistence type="predicted"/>
<dbReference type="EMBL" id="MU266673">
    <property type="protein sequence ID" value="KAH7919302.1"/>
    <property type="molecule type" value="Genomic_DNA"/>
</dbReference>
<accession>A0ACB8B161</accession>
<sequence length="288" mass="31606">MASCSCAAETWTREGSWTSTEYIWATGIHSNHTAYVCINILHASTVSFQHLERPTTEPTETQQKLKQPAARNHPNPHKNPKTKKNHLQILPRAHALREHPLVARVRWEGAGGGAERPGGRDLREDLCVGREYVVKERGEGARGGRVRGRCERKMKKREVTKTESSQCTQPVPPHKEKGHTSTASIPRPAHSGASARGSPPRAGKHVRTVHKRDSGGDTHQPEFYPPCCGPSALTPIHIHPTLIAPTPAAHAAHSSRRTTPAPRARPTARPTHSTPPRTPRRAGRARAS</sequence>
<name>A0ACB8B161_9AGAM</name>
<comment type="caution">
    <text evidence="1">The sequence shown here is derived from an EMBL/GenBank/DDBJ whole genome shotgun (WGS) entry which is preliminary data.</text>
</comment>
<reference evidence="1" key="1">
    <citation type="journal article" date="2021" name="New Phytol.">
        <title>Evolutionary innovations through gain and loss of genes in the ectomycorrhizal Boletales.</title>
        <authorList>
            <person name="Wu G."/>
            <person name="Miyauchi S."/>
            <person name="Morin E."/>
            <person name="Kuo A."/>
            <person name="Drula E."/>
            <person name="Varga T."/>
            <person name="Kohler A."/>
            <person name="Feng B."/>
            <person name="Cao Y."/>
            <person name="Lipzen A."/>
            <person name="Daum C."/>
            <person name="Hundley H."/>
            <person name="Pangilinan J."/>
            <person name="Johnson J."/>
            <person name="Barry K."/>
            <person name="LaButti K."/>
            <person name="Ng V."/>
            <person name="Ahrendt S."/>
            <person name="Min B."/>
            <person name="Choi I.G."/>
            <person name="Park H."/>
            <person name="Plett J.M."/>
            <person name="Magnuson J."/>
            <person name="Spatafora J.W."/>
            <person name="Nagy L.G."/>
            <person name="Henrissat B."/>
            <person name="Grigoriev I.V."/>
            <person name="Yang Z.L."/>
            <person name="Xu J."/>
            <person name="Martin F.M."/>
        </authorList>
    </citation>
    <scope>NUCLEOTIDE SEQUENCE</scope>
    <source>
        <strain evidence="1">KUC20120723A-06</strain>
    </source>
</reference>